<dbReference type="Proteomes" id="UP001344632">
    <property type="component" value="Unassembled WGS sequence"/>
</dbReference>
<dbReference type="Pfam" id="PF25198">
    <property type="entry name" value="Spore_GerAC_N"/>
    <property type="match status" value="1"/>
</dbReference>
<evidence type="ECO:0000259" key="8">
    <source>
        <dbReference type="Pfam" id="PF05504"/>
    </source>
</evidence>
<keyword evidence="6" id="KW-0564">Palmitate</keyword>
<dbReference type="InterPro" id="IPR057336">
    <property type="entry name" value="GerAC_N"/>
</dbReference>
<evidence type="ECO:0000256" key="2">
    <source>
        <dbReference type="ARBA" id="ARBA00007886"/>
    </source>
</evidence>
<dbReference type="Gene3D" id="3.30.300.210">
    <property type="entry name" value="Nutrient germinant receptor protein C, domain 3"/>
    <property type="match status" value="1"/>
</dbReference>
<accession>A0ABU6GTZ0</accession>
<protein>
    <submittedName>
        <fullName evidence="10">Ger(X)C family spore germination protein</fullName>
    </submittedName>
</protein>
<dbReference type="InterPro" id="IPR038501">
    <property type="entry name" value="Spore_GerAC_C_sf"/>
</dbReference>
<keyword evidence="11" id="KW-1185">Reference proteome</keyword>
<dbReference type="PANTHER" id="PTHR35789:SF1">
    <property type="entry name" value="SPORE GERMINATION PROTEIN B3"/>
    <property type="match status" value="1"/>
</dbReference>
<evidence type="ECO:0000256" key="5">
    <source>
        <dbReference type="ARBA" id="ARBA00023136"/>
    </source>
</evidence>
<evidence type="ECO:0000259" key="9">
    <source>
        <dbReference type="Pfam" id="PF25198"/>
    </source>
</evidence>
<organism evidence="10 11">
    <name type="scientific">Paenibacillus dokdonensis</name>
    <dbReference type="NCBI Taxonomy" id="2567944"/>
    <lineage>
        <taxon>Bacteria</taxon>
        <taxon>Bacillati</taxon>
        <taxon>Bacillota</taxon>
        <taxon>Bacilli</taxon>
        <taxon>Bacillales</taxon>
        <taxon>Paenibacillaceae</taxon>
        <taxon>Paenibacillus</taxon>
    </lineage>
</organism>
<comment type="caution">
    <text evidence="10">The sequence shown here is derived from an EMBL/GenBank/DDBJ whole genome shotgun (WGS) entry which is preliminary data.</text>
</comment>
<feature type="domain" description="Spore germination GerAC-like C-terminal" evidence="8">
    <location>
        <begin position="214"/>
        <end position="377"/>
    </location>
</feature>
<comment type="similarity">
    <text evidence="2">Belongs to the GerABKC lipoprotein family.</text>
</comment>
<dbReference type="InterPro" id="IPR008844">
    <property type="entry name" value="Spore_GerAC-like"/>
</dbReference>
<name>A0ABU6GTZ0_9BACL</name>
<dbReference type="RefSeq" id="WP_326090377.1">
    <property type="nucleotide sequence ID" value="NZ_JARLKZ010000016.1"/>
</dbReference>
<proteinExistence type="inferred from homology"/>
<keyword evidence="5" id="KW-0472">Membrane</keyword>
<keyword evidence="3" id="KW-0309">Germination</keyword>
<sequence length="382" mass="43242">MKSLKWLIIFILLLLQSGCWSKVEVDEQIFVLAIYIDKGKKPGTVEVTISSPLPNRMMSGQQAGSSAASGKPYAMISRSGITIPDTMSIIQKDLTRRLNFGHTREIIVGQDYAEAGIGDLLDWIEKEPNFHISSYLATAEGKAKDIAELTPLYEEMPAEVLRKMTLQHYLFTTKVKECLIARYSHVGFSTNYMSISSLPIPSENGKPEKWAGINGAALYQGDKMTGSLPYREARAIAWSSGRLGRQVYSTTWDDGKSQASVLFDNFKFNKKVRMTKQGPRFTIQLKASGNIIYRKDSKRRNDTEISRIVTNQLNSKIESDLSSALRMTKNSKSDALKLGLLLEWNYPGYWKRIHEDWPEFYRNLNHVQIKAKVDVINITNQP</sequence>
<gene>
    <name evidence="10" type="ORF">P4H66_22605</name>
</gene>
<evidence type="ECO:0000256" key="3">
    <source>
        <dbReference type="ARBA" id="ARBA00022544"/>
    </source>
</evidence>
<evidence type="ECO:0000256" key="7">
    <source>
        <dbReference type="ARBA" id="ARBA00023288"/>
    </source>
</evidence>
<reference evidence="10 11" key="1">
    <citation type="submission" date="2023-03" db="EMBL/GenBank/DDBJ databases">
        <title>Bacillus Genome Sequencing.</title>
        <authorList>
            <person name="Dunlap C."/>
        </authorList>
    </citation>
    <scope>NUCLEOTIDE SEQUENCE [LARGE SCALE GENOMIC DNA]</scope>
    <source>
        <strain evidence="10 11">BD-525</strain>
    </source>
</reference>
<dbReference type="InterPro" id="IPR046953">
    <property type="entry name" value="Spore_GerAC-like_C"/>
</dbReference>
<keyword evidence="4" id="KW-0732">Signal</keyword>
<dbReference type="EMBL" id="JARLKZ010000016">
    <property type="protein sequence ID" value="MEC0242607.1"/>
    <property type="molecule type" value="Genomic_DNA"/>
</dbReference>
<dbReference type="NCBIfam" id="TIGR02887">
    <property type="entry name" value="spore_ger_x_C"/>
    <property type="match status" value="1"/>
</dbReference>
<dbReference type="PANTHER" id="PTHR35789">
    <property type="entry name" value="SPORE GERMINATION PROTEIN B3"/>
    <property type="match status" value="1"/>
</dbReference>
<dbReference type="Pfam" id="PF05504">
    <property type="entry name" value="Spore_GerAC"/>
    <property type="match status" value="1"/>
</dbReference>
<feature type="domain" description="Spore germination protein N-terminal" evidence="9">
    <location>
        <begin position="22"/>
        <end position="176"/>
    </location>
</feature>
<evidence type="ECO:0000256" key="6">
    <source>
        <dbReference type="ARBA" id="ARBA00023139"/>
    </source>
</evidence>
<comment type="subcellular location">
    <subcellularLocation>
        <location evidence="1">Membrane</location>
        <topology evidence="1">Lipid-anchor</topology>
    </subcellularLocation>
</comment>
<evidence type="ECO:0000256" key="1">
    <source>
        <dbReference type="ARBA" id="ARBA00004635"/>
    </source>
</evidence>
<evidence type="ECO:0000313" key="10">
    <source>
        <dbReference type="EMBL" id="MEC0242607.1"/>
    </source>
</evidence>
<evidence type="ECO:0000313" key="11">
    <source>
        <dbReference type="Proteomes" id="UP001344632"/>
    </source>
</evidence>
<keyword evidence="7" id="KW-0449">Lipoprotein</keyword>
<evidence type="ECO:0000256" key="4">
    <source>
        <dbReference type="ARBA" id="ARBA00022729"/>
    </source>
</evidence>